<dbReference type="GO" id="GO:0046872">
    <property type="term" value="F:metal ion binding"/>
    <property type="evidence" value="ECO:0007669"/>
    <property type="project" value="UniProtKB-UniRule"/>
</dbReference>
<protein>
    <recommendedName>
        <fullName evidence="1">Protein phosphatase</fullName>
        <ecNumber evidence="1">3.1.3.16</ecNumber>
    </recommendedName>
</protein>
<dbReference type="InterPro" id="IPR001932">
    <property type="entry name" value="PPM-type_phosphatase-like_dom"/>
</dbReference>
<gene>
    <name evidence="4" type="ORF">SYNPS1DRAFT_29209</name>
</gene>
<evidence type="ECO:0000313" key="5">
    <source>
        <dbReference type="Proteomes" id="UP000278143"/>
    </source>
</evidence>
<comment type="similarity">
    <text evidence="1">Belongs to the PP2C family.</text>
</comment>
<feature type="region of interest" description="Disordered" evidence="2">
    <location>
        <begin position="185"/>
        <end position="207"/>
    </location>
</feature>
<comment type="cofactor">
    <cofactor evidence="1">
        <name>Mg(2+)</name>
        <dbReference type="ChEBI" id="CHEBI:18420"/>
    </cofactor>
</comment>
<dbReference type="EMBL" id="KZ989907">
    <property type="protein sequence ID" value="RKP25043.1"/>
    <property type="molecule type" value="Genomic_DNA"/>
</dbReference>
<dbReference type="AlphaFoldDB" id="A0A4P9YY24"/>
<dbReference type="Proteomes" id="UP000278143">
    <property type="component" value="Unassembled WGS sequence"/>
</dbReference>
<keyword evidence="1" id="KW-0460">Magnesium</keyword>
<comment type="catalytic activity">
    <reaction evidence="1">
        <text>O-phospho-L-threonyl-[protein] + H2O = L-threonyl-[protein] + phosphate</text>
        <dbReference type="Rhea" id="RHEA:47004"/>
        <dbReference type="Rhea" id="RHEA-COMP:11060"/>
        <dbReference type="Rhea" id="RHEA-COMP:11605"/>
        <dbReference type="ChEBI" id="CHEBI:15377"/>
        <dbReference type="ChEBI" id="CHEBI:30013"/>
        <dbReference type="ChEBI" id="CHEBI:43474"/>
        <dbReference type="ChEBI" id="CHEBI:61977"/>
        <dbReference type="EC" id="3.1.3.16"/>
    </reaction>
</comment>
<keyword evidence="5" id="KW-1185">Reference proteome</keyword>
<dbReference type="SUPFAM" id="SSF81606">
    <property type="entry name" value="PP2C-like"/>
    <property type="match status" value="1"/>
</dbReference>
<keyword evidence="1" id="KW-0904">Protein phosphatase</keyword>
<evidence type="ECO:0000259" key="3">
    <source>
        <dbReference type="PROSITE" id="PS51746"/>
    </source>
</evidence>
<accession>A0A4P9YY24</accession>
<keyword evidence="1" id="KW-0464">Manganese</keyword>
<evidence type="ECO:0000313" key="4">
    <source>
        <dbReference type="EMBL" id="RKP25043.1"/>
    </source>
</evidence>
<dbReference type="PROSITE" id="PS51746">
    <property type="entry name" value="PPM_2"/>
    <property type="match status" value="1"/>
</dbReference>
<dbReference type="Gene3D" id="3.60.40.10">
    <property type="entry name" value="PPM-type phosphatase domain"/>
    <property type="match status" value="1"/>
</dbReference>
<sequence length="307" mass="33587">MPSTVAHTPSADKVVEGDDAAHSLLPTLRRRVDAGGDAFFCATDYDAVALGVADGVSESAKYGGHPAEFSWLMMEMASDRFHEIQRQRRAWQHAGDHGPSAPSVVDARELLEGAYEKMLQRSPIITGSSTVCLLTLCQETGILDSATLGDSGYAVFRDSRLHHRSAVQQHRFNYPYQLSVRMKEQPALSGEEQYTASPPASTIEHGPILPRDAAADSHQLQDGDLVLLASDGLMDNMHEDEVIQVLETEPSLLLTGARQWNADLEDALCRVAWRLAQTAWTLSQDPRRLSPWAQSARNIDAINAMGG</sequence>
<name>A0A4P9YY24_9FUNG</name>
<dbReference type="GO" id="GO:0004722">
    <property type="term" value="F:protein serine/threonine phosphatase activity"/>
    <property type="evidence" value="ECO:0007669"/>
    <property type="project" value="UniProtKB-EC"/>
</dbReference>
<reference evidence="5" key="1">
    <citation type="journal article" date="2018" name="Nat. Microbiol.">
        <title>Leveraging single-cell genomics to expand the fungal tree of life.</title>
        <authorList>
            <person name="Ahrendt S.R."/>
            <person name="Quandt C.A."/>
            <person name="Ciobanu D."/>
            <person name="Clum A."/>
            <person name="Salamov A."/>
            <person name="Andreopoulos B."/>
            <person name="Cheng J.F."/>
            <person name="Woyke T."/>
            <person name="Pelin A."/>
            <person name="Henrissat B."/>
            <person name="Reynolds N.K."/>
            <person name="Benny G.L."/>
            <person name="Smith M.E."/>
            <person name="James T.Y."/>
            <person name="Grigoriev I.V."/>
        </authorList>
    </citation>
    <scope>NUCLEOTIDE SEQUENCE [LARGE SCALE GENOMIC DNA]</scope>
    <source>
        <strain evidence="5">Benny S71-1</strain>
    </source>
</reference>
<evidence type="ECO:0000256" key="1">
    <source>
        <dbReference type="RuleBase" id="RU366020"/>
    </source>
</evidence>
<dbReference type="EC" id="3.1.3.16" evidence="1"/>
<evidence type="ECO:0000256" key="2">
    <source>
        <dbReference type="SAM" id="MobiDB-lite"/>
    </source>
</evidence>
<dbReference type="OrthoDB" id="60843at2759"/>
<dbReference type="PANTHER" id="PTHR12320:SF1">
    <property type="entry name" value="PROTEIN PHOSPHATASE PTC7 HOMOLOG"/>
    <property type="match status" value="1"/>
</dbReference>
<feature type="domain" description="PPM-type phosphatase" evidence="3">
    <location>
        <begin position="22"/>
        <end position="307"/>
    </location>
</feature>
<organism evidence="4 5">
    <name type="scientific">Syncephalis pseudoplumigaleata</name>
    <dbReference type="NCBI Taxonomy" id="1712513"/>
    <lineage>
        <taxon>Eukaryota</taxon>
        <taxon>Fungi</taxon>
        <taxon>Fungi incertae sedis</taxon>
        <taxon>Zoopagomycota</taxon>
        <taxon>Zoopagomycotina</taxon>
        <taxon>Zoopagomycetes</taxon>
        <taxon>Zoopagales</taxon>
        <taxon>Piptocephalidaceae</taxon>
        <taxon>Syncephalis</taxon>
    </lineage>
</organism>
<dbReference type="InterPro" id="IPR036457">
    <property type="entry name" value="PPM-type-like_dom_sf"/>
</dbReference>
<dbReference type="InterPro" id="IPR039123">
    <property type="entry name" value="PPTC7"/>
</dbReference>
<keyword evidence="1" id="KW-0378">Hydrolase</keyword>
<keyword evidence="1" id="KW-0479">Metal-binding</keyword>
<comment type="catalytic activity">
    <reaction evidence="1">
        <text>O-phospho-L-seryl-[protein] + H2O = L-seryl-[protein] + phosphate</text>
        <dbReference type="Rhea" id="RHEA:20629"/>
        <dbReference type="Rhea" id="RHEA-COMP:9863"/>
        <dbReference type="Rhea" id="RHEA-COMP:11604"/>
        <dbReference type="ChEBI" id="CHEBI:15377"/>
        <dbReference type="ChEBI" id="CHEBI:29999"/>
        <dbReference type="ChEBI" id="CHEBI:43474"/>
        <dbReference type="ChEBI" id="CHEBI:83421"/>
        <dbReference type="EC" id="3.1.3.16"/>
    </reaction>
</comment>
<comment type="cofactor">
    <cofactor evidence="1">
        <name>Mn(2+)</name>
        <dbReference type="ChEBI" id="CHEBI:29035"/>
    </cofactor>
</comment>
<dbReference type="PANTHER" id="PTHR12320">
    <property type="entry name" value="PROTEIN PHOSPHATASE 2C"/>
    <property type="match status" value="1"/>
</dbReference>
<proteinExistence type="inferred from homology"/>